<feature type="coiled-coil region" evidence="2">
    <location>
        <begin position="65"/>
        <end position="128"/>
    </location>
</feature>
<protein>
    <submittedName>
        <fullName evidence="3">PspA/IM30 family protein</fullName>
    </submittedName>
</protein>
<reference evidence="3 4" key="1">
    <citation type="submission" date="2024-04" db="EMBL/GenBank/DDBJ databases">
        <title>Novel species of the genus Ideonella isolated from streams.</title>
        <authorList>
            <person name="Lu H."/>
        </authorList>
    </citation>
    <scope>NUCLEOTIDE SEQUENCE [LARGE SCALE GENOMIC DNA]</scope>
    <source>
        <strain evidence="3 4">DXS29W</strain>
    </source>
</reference>
<dbReference type="PANTHER" id="PTHR31088:SF6">
    <property type="entry name" value="PHAGE SHOCK PROTEIN A"/>
    <property type="match status" value="1"/>
</dbReference>
<dbReference type="EMBL" id="JBBUTG010000044">
    <property type="protein sequence ID" value="MEK8034968.1"/>
    <property type="molecule type" value="Genomic_DNA"/>
</dbReference>
<keyword evidence="2" id="KW-0175">Coiled coil</keyword>
<gene>
    <name evidence="3" type="ORF">AACH06_29485</name>
</gene>
<dbReference type="Pfam" id="PF04012">
    <property type="entry name" value="PspA_IM30"/>
    <property type="match status" value="1"/>
</dbReference>
<dbReference type="Proteomes" id="UP001371218">
    <property type="component" value="Unassembled WGS sequence"/>
</dbReference>
<evidence type="ECO:0000256" key="1">
    <source>
        <dbReference type="ARBA" id="ARBA00043985"/>
    </source>
</evidence>
<comment type="caution">
    <text evidence="3">The sequence shown here is derived from an EMBL/GenBank/DDBJ whole genome shotgun (WGS) entry which is preliminary data.</text>
</comment>
<keyword evidence="4" id="KW-1185">Reference proteome</keyword>
<evidence type="ECO:0000313" key="4">
    <source>
        <dbReference type="Proteomes" id="UP001371218"/>
    </source>
</evidence>
<name>A0ABU9BZU3_9BURK</name>
<accession>A0ABU9BZU3</accession>
<comment type="similarity">
    <text evidence="1">Belongs to the PspA/Vipp/IM30 family.</text>
</comment>
<evidence type="ECO:0000313" key="3">
    <source>
        <dbReference type="EMBL" id="MEK8034968.1"/>
    </source>
</evidence>
<proteinExistence type="inferred from homology"/>
<dbReference type="InterPro" id="IPR007157">
    <property type="entry name" value="PspA_VIPP1"/>
</dbReference>
<organism evidence="3 4">
    <name type="scientific">Ideonella lacteola</name>
    <dbReference type="NCBI Taxonomy" id="2984193"/>
    <lineage>
        <taxon>Bacteria</taxon>
        <taxon>Pseudomonadati</taxon>
        <taxon>Pseudomonadota</taxon>
        <taxon>Betaproteobacteria</taxon>
        <taxon>Burkholderiales</taxon>
        <taxon>Sphaerotilaceae</taxon>
        <taxon>Ideonella</taxon>
    </lineage>
</organism>
<dbReference type="PANTHER" id="PTHR31088">
    <property type="entry name" value="MEMBRANE-ASSOCIATED PROTEIN VIPP1, CHLOROPLASTIC"/>
    <property type="match status" value="1"/>
</dbReference>
<sequence>MADSLKTRVGRVIAGGVHALLDRLEDQAPEAMMEQAIREADSVVADVRHELGTTSANRHLAQQQHLNLNRQHEVLSEQLNQALAQQREDLARVAVARQLDIEAQLPVLESTLAELARQEAELRGYVEALLAKRREMDTALADFRKSRQAAHAHVAPGRTAGQGPADQRMAAATQAFDRVHLRQTGLNAAAAGATLQQAASLKELEELVRQNKIEERLAQWKAQL</sequence>
<dbReference type="RefSeq" id="WP_341429402.1">
    <property type="nucleotide sequence ID" value="NZ_JBBUTG010000044.1"/>
</dbReference>
<evidence type="ECO:0000256" key="2">
    <source>
        <dbReference type="SAM" id="Coils"/>
    </source>
</evidence>